<dbReference type="SUPFAM" id="SSF56281">
    <property type="entry name" value="Metallo-hydrolase/oxidoreductase"/>
    <property type="match status" value="1"/>
</dbReference>
<accession>Q75C33</accession>
<feature type="domain" description="Metallo-beta-lactamase" evidence="12">
    <location>
        <begin position="36"/>
        <end position="206"/>
    </location>
</feature>
<dbReference type="GO" id="GO:0019243">
    <property type="term" value="P:methylglyoxal catabolic process to D-lactate via S-lactoyl-glutathione"/>
    <property type="evidence" value="ECO:0007669"/>
    <property type="project" value="UniProtKB-ARBA"/>
</dbReference>
<dbReference type="STRING" id="284811.Q75C33"/>
<proteinExistence type="inferred from homology"/>
<dbReference type="Pfam" id="PF16123">
    <property type="entry name" value="HAGH_C"/>
    <property type="match status" value="1"/>
</dbReference>
<dbReference type="RefSeq" id="NP_983486.1">
    <property type="nucleotide sequence ID" value="NM_208839.1"/>
</dbReference>
<dbReference type="InParanoid" id="Q75C33"/>
<dbReference type="PANTHER" id="PTHR11935:SF94">
    <property type="entry name" value="TENZING NORGAY, ISOFORM C"/>
    <property type="match status" value="1"/>
</dbReference>
<dbReference type="InterPro" id="IPR001279">
    <property type="entry name" value="Metallo-B-lactamas"/>
</dbReference>
<reference evidence="13 14" key="1">
    <citation type="journal article" date="2004" name="Science">
        <title>The Ashbya gossypii genome as a tool for mapping the ancient Saccharomyces cerevisiae genome.</title>
        <authorList>
            <person name="Dietrich F.S."/>
            <person name="Voegeli S."/>
            <person name="Brachat S."/>
            <person name="Lerch A."/>
            <person name="Gates K."/>
            <person name="Steiner S."/>
            <person name="Mohr C."/>
            <person name="Pohlmann R."/>
            <person name="Luedi P."/>
            <person name="Choi S."/>
            <person name="Wing R.A."/>
            <person name="Flavier A."/>
            <person name="Gaffney T.D."/>
            <person name="Philippsen P."/>
        </authorList>
    </citation>
    <scope>NUCLEOTIDE SEQUENCE [LARGE SCALE GENOMIC DNA]</scope>
    <source>
        <strain evidence="14">ATCC 10895 / CBS 109.51 / FGSC 9923 / NRRL Y-1056</strain>
    </source>
</reference>
<evidence type="ECO:0000259" key="12">
    <source>
        <dbReference type="SMART" id="SM00849"/>
    </source>
</evidence>
<comment type="pathway">
    <text evidence="3">Secondary metabolite metabolism; methylglyoxal degradation; (R)-lactate from methylglyoxal: step 2/2.</text>
</comment>
<evidence type="ECO:0000256" key="10">
    <source>
        <dbReference type="ARBA" id="ARBA00051397"/>
    </source>
</evidence>
<evidence type="ECO:0000256" key="3">
    <source>
        <dbReference type="ARBA" id="ARBA00004963"/>
    </source>
</evidence>
<keyword evidence="6" id="KW-0479">Metal-binding</keyword>
<evidence type="ECO:0000313" key="13">
    <source>
        <dbReference type="EMBL" id="AAS51310.1"/>
    </source>
</evidence>
<dbReference type="InterPro" id="IPR032282">
    <property type="entry name" value="HAGH_C"/>
</dbReference>
<keyword evidence="7" id="KW-0378">Hydrolase</keyword>
<sequence>MCPACCKAHRSSSFMYRQLRKMHVKAIKMRWLTGGVNYSYLVSTQDKKASWLIDPAEALEVLPALSHDEKQSIRAIVNTHHHYDHAGGNLAIRAALKREGVAVPVIAGSTTSPVSTDIPEHLQKYTLGDSVEVLCIRTPCHTQDSICYFMRDTKTGQQALFTGDTLFTAGCGRFFEGTAEEMDAALNSRLLEHVQDHAATKVYPGHEYTKGNVHFIRSAIYMSEGDNPAFDRLESFANANAVTTGQFTLQDETEYNPFMRLDDPTIRRRVGDLHRTWARADVMAKLRSMKNTM</sequence>
<organism evidence="13 14">
    <name type="scientific">Eremothecium gossypii (strain ATCC 10895 / CBS 109.51 / FGSC 9923 / NRRL Y-1056)</name>
    <name type="common">Yeast</name>
    <name type="synonym">Ashbya gossypii</name>
    <dbReference type="NCBI Taxonomy" id="284811"/>
    <lineage>
        <taxon>Eukaryota</taxon>
        <taxon>Fungi</taxon>
        <taxon>Dikarya</taxon>
        <taxon>Ascomycota</taxon>
        <taxon>Saccharomycotina</taxon>
        <taxon>Saccharomycetes</taxon>
        <taxon>Saccharomycetales</taxon>
        <taxon>Saccharomycetaceae</taxon>
        <taxon>Eremothecium</taxon>
    </lineage>
</organism>
<dbReference type="GO" id="GO:0004416">
    <property type="term" value="F:hydroxyacylglutathione hydrolase activity"/>
    <property type="evidence" value="ECO:0000318"/>
    <property type="project" value="GO_Central"/>
</dbReference>
<dbReference type="SMART" id="SM00849">
    <property type="entry name" value="Lactamase_B"/>
    <property type="match status" value="1"/>
</dbReference>
<evidence type="ECO:0000256" key="11">
    <source>
        <dbReference type="ARBA" id="ARBA00054750"/>
    </source>
</evidence>
<dbReference type="InterPro" id="IPR035680">
    <property type="entry name" value="Clx_II_MBL"/>
</dbReference>
<comment type="function">
    <text evidence="11">Thiolesterase that catalyzes the hydrolysis of S-D-lactoylglutathione to form glutathione and D-lactic acid. Involved in the metabolism of methylglyoxal, a toxic compound for yeast proliferation, by converting methylglyoxal to lactate via S-D-lactoylglutathione by sequential enzyme reactions catalyzed by glyoxalase I and glyoxalase II.</text>
</comment>
<dbReference type="Proteomes" id="UP000000591">
    <property type="component" value="Chromosome III"/>
</dbReference>
<dbReference type="KEGG" id="ago:AGOS_ACR084C"/>
<dbReference type="FunFam" id="3.60.15.10:FF:000045">
    <property type="entry name" value="Hydroxyacylglutathione hydrolase"/>
    <property type="match status" value="1"/>
</dbReference>
<dbReference type="PANTHER" id="PTHR11935">
    <property type="entry name" value="BETA LACTAMASE DOMAIN"/>
    <property type="match status" value="1"/>
</dbReference>
<dbReference type="Pfam" id="PF00753">
    <property type="entry name" value="Lactamase_B"/>
    <property type="match status" value="1"/>
</dbReference>
<dbReference type="HOGENOM" id="CLU_030571_4_0_1"/>
<dbReference type="OrthoDB" id="515692at2759"/>
<comment type="catalytic activity">
    <reaction evidence="1">
        <text>an S-(2-hydroxyacyl)glutathione + H2O = a 2-hydroxy carboxylate + glutathione + H(+)</text>
        <dbReference type="Rhea" id="RHEA:21864"/>
        <dbReference type="ChEBI" id="CHEBI:15377"/>
        <dbReference type="ChEBI" id="CHEBI:15378"/>
        <dbReference type="ChEBI" id="CHEBI:57925"/>
        <dbReference type="ChEBI" id="CHEBI:58896"/>
        <dbReference type="ChEBI" id="CHEBI:71261"/>
        <dbReference type="EC" id="3.1.2.6"/>
    </reaction>
</comment>
<dbReference type="GeneID" id="4619613"/>
<evidence type="ECO:0000256" key="9">
    <source>
        <dbReference type="ARBA" id="ARBA00031044"/>
    </source>
</evidence>
<dbReference type="eggNOG" id="KOG0813">
    <property type="taxonomic scope" value="Eukaryota"/>
</dbReference>
<evidence type="ECO:0000256" key="4">
    <source>
        <dbReference type="ARBA" id="ARBA00006759"/>
    </source>
</evidence>
<keyword evidence="8" id="KW-0862">Zinc</keyword>
<dbReference type="Gene3D" id="3.60.15.10">
    <property type="entry name" value="Ribonuclease Z/Hydroxyacylglutathione hydrolase-like"/>
    <property type="match status" value="1"/>
</dbReference>
<evidence type="ECO:0000313" key="14">
    <source>
        <dbReference type="Proteomes" id="UP000000591"/>
    </source>
</evidence>
<dbReference type="OMA" id="NYIWLLQ"/>
<comment type="similarity">
    <text evidence="4">Belongs to the metallo-beta-lactamase superfamily. Glyoxalase II family.</text>
</comment>
<evidence type="ECO:0000256" key="2">
    <source>
        <dbReference type="ARBA" id="ARBA00001947"/>
    </source>
</evidence>
<evidence type="ECO:0000256" key="5">
    <source>
        <dbReference type="ARBA" id="ARBA00011917"/>
    </source>
</evidence>
<evidence type="ECO:0000256" key="6">
    <source>
        <dbReference type="ARBA" id="ARBA00022723"/>
    </source>
</evidence>
<name>Q75C33_EREGS</name>
<comment type="catalytic activity">
    <reaction evidence="10">
        <text>(R)-S-lactoylglutathione + H2O = (R)-lactate + glutathione + H(+)</text>
        <dbReference type="Rhea" id="RHEA:25245"/>
        <dbReference type="ChEBI" id="CHEBI:15377"/>
        <dbReference type="ChEBI" id="CHEBI:15378"/>
        <dbReference type="ChEBI" id="CHEBI:16004"/>
        <dbReference type="ChEBI" id="CHEBI:57474"/>
        <dbReference type="ChEBI" id="CHEBI:57925"/>
        <dbReference type="EC" id="3.1.2.6"/>
    </reaction>
</comment>
<evidence type="ECO:0000256" key="8">
    <source>
        <dbReference type="ARBA" id="ARBA00022833"/>
    </source>
</evidence>
<dbReference type="FunCoup" id="Q75C33">
    <property type="interactions" value="417"/>
</dbReference>
<gene>
    <name evidence="13" type="ORF">AGOS_ACR084C</name>
</gene>
<evidence type="ECO:0000256" key="7">
    <source>
        <dbReference type="ARBA" id="ARBA00022801"/>
    </source>
</evidence>
<dbReference type="AlphaFoldDB" id="Q75C33"/>
<dbReference type="CDD" id="cd07723">
    <property type="entry name" value="hydroxyacylglutathione_hydrolase_MBL-fold"/>
    <property type="match status" value="1"/>
</dbReference>
<dbReference type="GO" id="GO:0046872">
    <property type="term" value="F:metal ion binding"/>
    <property type="evidence" value="ECO:0007669"/>
    <property type="project" value="UniProtKB-KW"/>
</dbReference>
<comment type="cofactor">
    <cofactor evidence="2">
        <name>Zn(2+)</name>
        <dbReference type="ChEBI" id="CHEBI:29105"/>
    </cofactor>
</comment>
<dbReference type="UniPathway" id="UPA00619">
    <property type="reaction ID" value="UER00676"/>
</dbReference>
<evidence type="ECO:0000256" key="1">
    <source>
        <dbReference type="ARBA" id="ARBA00001623"/>
    </source>
</evidence>
<keyword evidence="14" id="KW-1185">Reference proteome</keyword>
<dbReference type="EC" id="3.1.2.6" evidence="5"/>
<protein>
    <recommendedName>
        <fullName evidence="5">hydroxyacylglutathione hydrolase</fullName>
        <ecNumber evidence="5">3.1.2.6</ecNumber>
    </recommendedName>
    <alternativeName>
        <fullName evidence="9">Glyoxalase II</fullName>
    </alternativeName>
</protein>
<dbReference type="EMBL" id="AE016816">
    <property type="protein sequence ID" value="AAS51310.1"/>
    <property type="molecule type" value="Genomic_DNA"/>
</dbReference>
<reference evidence="14" key="2">
    <citation type="journal article" date="2013" name="G3 (Bethesda)">
        <title>Genomes of Ashbya fungi isolated from insects reveal four mating-type loci, numerous translocations, lack of transposons, and distinct gene duplications.</title>
        <authorList>
            <person name="Dietrich F.S."/>
            <person name="Voegeli S."/>
            <person name="Kuo S."/>
            <person name="Philippsen P."/>
        </authorList>
    </citation>
    <scope>GENOME REANNOTATION</scope>
    <source>
        <strain evidence="14">ATCC 10895 / CBS 109.51 / FGSC 9923 / NRRL Y-1056</strain>
    </source>
</reference>
<dbReference type="InterPro" id="IPR036866">
    <property type="entry name" value="RibonucZ/Hydroxyglut_hydro"/>
</dbReference>